<keyword evidence="3" id="KW-1185">Reference proteome</keyword>
<proteinExistence type="predicted"/>
<dbReference type="GO" id="GO:0046921">
    <property type="term" value="F:alpha-(1-&gt;6)-fucosyltransferase activity"/>
    <property type="evidence" value="ECO:0007669"/>
    <property type="project" value="TreeGrafter"/>
</dbReference>
<dbReference type="EMBL" id="JAKLMC020000014">
    <property type="protein sequence ID" value="KAK5952704.1"/>
    <property type="molecule type" value="Genomic_DNA"/>
</dbReference>
<dbReference type="PANTHER" id="PTHR13132:SF29">
    <property type="entry name" value="ALPHA-(1,6)-FUCOSYLTRANSFERASE"/>
    <property type="match status" value="1"/>
</dbReference>
<evidence type="ECO:0000313" key="2">
    <source>
        <dbReference type="EMBL" id="KAK5952704.1"/>
    </source>
</evidence>
<dbReference type="PANTHER" id="PTHR13132">
    <property type="entry name" value="ALPHA- 1,6 -FUCOSYLTRANSFERASE"/>
    <property type="match status" value="1"/>
</dbReference>
<dbReference type="GO" id="GO:0006487">
    <property type="term" value="P:protein N-linked glycosylation"/>
    <property type="evidence" value="ECO:0007669"/>
    <property type="project" value="TreeGrafter"/>
</dbReference>
<comment type="caution">
    <text evidence="2">The sequence shown here is derived from an EMBL/GenBank/DDBJ whole genome shotgun (WGS) entry which is preliminary data.</text>
</comment>
<keyword evidence="1" id="KW-0812">Transmembrane</keyword>
<evidence type="ECO:0000313" key="3">
    <source>
        <dbReference type="Proteomes" id="UP001316803"/>
    </source>
</evidence>
<accession>A0AAN8ED19</accession>
<dbReference type="AlphaFoldDB" id="A0AAN8ED19"/>
<protein>
    <submittedName>
        <fullName evidence="2">Uncharacterized protein</fullName>
    </submittedName>
</protein>
<organism evidence="2 3">
    <name type="scientific">Knufia fluminis</name>
    <dbReference type="NCBI Taxonomy" id="191047"/>
    <lineage>
        <taxon>Eukaryota</taxon>
        <taxon>Fungi</taxon>
        <taxon>Dikarya</taxon>
        <taxon>Ascomycota</taxon>
        <taxon>Pezizomycotina</taxon>
        <taxon>Eurotiomycetes</taxon>
        <taxon>Chaetothyriomycetidae</taxon>
        <taxon>Chaetothyriales</taxon>
        <taxon>Trichomeriaceae</taxon>
        <taxon>Knufia</taxon>
    </lineage>
</organism>
<name>A0AAN8ED19_9EURO</name>
<evidence type="ECO:0000256" key="1">
    <source>
        <dbReference type="SAM" id="Phobius"/>
    </source>
</evidence>
<keyword evidence="1" id="KW-1133">Transmembrane helix</keyword>
<feature type="transmembrane region" description="Helical" evidence="1">
    <location>
        <begin position="63"/>
        <end position="83"/>
    </location>
</feature>
<sequence>MPERRMLLASRAQPPKLLQVPKSSSQNSAFKEFLLHSPLPSPALPSILPRHGKKPPALNTRRTLRFLTWLFILTGAIYLFSWFRKVEHKVTEQVYRHADGHSYEIVEDSQLPDYSSPLAVTDGAGESRWTIHIPANRGFPLPAKEYQDICSHMGEVAEHVAALRGNEKEVQNLQYYDQDPNYVDVAEAQLSDLIPFDPSFKPGGQIPVCKSSMIYVLDAADAGLGGPLLGLWLAYGLAQREKRAFFIDDSHFAYGKYSSLFQKPPPPNCRPPPPTHRVPCPRMSQHLVVSSATWHWTFGETFHQKFSDKQIFDMMHVGYEALFKLLPDDQLYVTSRTAQLRKEVGESNLLAGLHIRRGDCHPDEFQYQQGYIPPAEYAAALQKLVESTTTTFLSATSSSKQNSTFILASDDADMYHDPELNGLAIHAQERISLASNKQLTEGGLGWERGFFKDSFWSLGVPENARKQKNLNSPLPTKDSKYEQEVFGTGSGNVFNSHRDYRSNPTEEALQLRNYVGRAYLLDLAVLAQSDRLVCAVSSRGCRILAVMMGWEQVEKGHWKNIDEGDSIGWRSQL</sequence>
<keyword evidence="1" id="KW-0472">Membrane</keyword>
<reference evidence="2 3" key="1">
    <citation type="submission" date="2022-12" db="EMBL/GenBank/DDBJ databases">
        <title>Genomic features and morphological characterization of a novel Knufia sp. strain isolated from spacecraft assembly facility.</title>
        <authorList>
            <person name="Teixeira M."/>
            <person name="Chander A.M."/>
            <person name="Stajich J.E."/>
            <person name="Venkateswaran K."/>
        </authorList>
    </citation>
    <scope>NUCLEOTIDE SEQUENCE [LARGE SCALE GENOMIC DNA]</scope>
    <source>
        <strain evidence="2 3">FJI-L2-BK-P2</strain>
    </source>
</reference>
<gene>
    <name evidence="2" type="ORF">OHC33_006296</name>
</gene>
<dbReference type="Proteomes" id="UP001316803">
    <property type="component" value="Unassembled WGS sequence"/>
</dbReference>